<keyword evidence="2" id="KW-1185">Reference proteome</keyword>
<evidence type="ECO:0000313" key="1">
    <source>
        <dbReference type="EMBL" id="CAG8569743.1"/>
    </source>
</evidence>
<reference evidence="1" key="1">
    <citation type="submission" date="2021-06" db="EMBL/GenBank/DDBJ databases">
        <authorList>
            <person name="Kallberg Y."/>
            <person name="Tangrot J."/>
            <person name="Rosling A."/>
        </authorList>
    </citation>
    <scope>NUCLEOTIDE SEQUENCE</scope>
    <source>
        <strain evidence="1">IL203A</strain>
    </source>
</reference>
<comment type="caution">
    <text evidence="1">The sequence shown here is derived from an EMBL/GenBank/DDBJ whole genome shotgun (WGS) entry which is preliminary data.</text>
</comment>
<gene>
    <name evidence="1" type="ORF">DHETER_LOCUS6005</name>
</gene>
<feature type="non-terminal residue" evidence="1">
    <location>
        <position position="124"/>
    </location>
</feature>
<proteinExistence type="predicted"/>
<evidence type="ECO:0000313" key="2">
    <source>
        <dbReference type="Proteomes" id="UP000789702"/>
    </source>
</evidence>
<dbReference type="EMBL" id="CAJVPU010007190">
    <property type="protein sequence ID" value="CAG8569743.1"/>
    <property type="molecule type" value="Genomic_DNA"/>
</dbReference>
<sequence>MIQHTTTPAIKVTMEMHQKFINQNRHELSLDDQEHEFEGKYGEFRDVNENKIFQIVLKFIEVSLGVKLFDGYIPEERFQNVKPKYVGGLKGLQLVVLKNVPADPMPDESRNTRTIKKNSETNPS</sequence>
<organism evidence="1 2">
    <name type="scientific">Dentiscutata heterogama</name>
    <dbReference type="NCBI Taxonomy" id="1316150"/>
    <lineage>
        <taxon>Eukaryota</taxon>
        <taxon>Fungi</taxon>
        <taxon>Fungi incertae sedis</taxon>
        <taxon>Mucoromycota</taxon>
        <taxon>Glomeromycotina</taxon>
        <taxon>Glomeromycetes</taxon>
        <taxon>Diversisporales</taxon>
        <taxon>Gigasporaceae</taxon>
        <taxon>Dentiscutata</taxon>
    </lineage>
</organism>
<protein>
    <submittedName>
        <fullName evidence="1">14981_t:CDS:1</fullName>
    </submittedName>
</protein>
<dbReference type="Proteomes" id="UP000789702">
    <property type="component" value="Unassembled WGS sequence"/>
</dbReference>
<name>A0ACA9M6T1_9GLOM</name>
<accession>A0ACA9M6T1</accession>